<feature type="compositionally biased region" description="Basic and acidic residues" evidence="1">
    <location>
        <begin position="129"/>
        <end position="144"/>
    </location>
</feature>
<accession>A0A7M5UN46</accession>
<organism evidence="3 4">
    <name type="scientific">Clytia hemisphaerica</name>
    <dbReference type="NCBI Taxonomy" id="252671"/>
    <lineage>
        <taxon>Eukaryota</taxon>
        <taxon>Metazoa</taxon>
        <taxon>Cnidaria</taxon>
        <taxon>Hydrozoa</taxon>
        <taxon>Hydroidolina</taxon>
        <taxon>Leptothecata</taxon>
        <taxon>Obeliida</taxon>
        <taxon>Clytiidae</taxon>
        <taxon>Clytia</taxon>
    </lineage>
</organism>
<feature type="compositionally biased region" description="Basic and acidic residues" evidence="1">
    <location>
        <begin position="188"/>
        <end position="200"/>
    </location>
</feature>
<keyword evidence="2" id="KW-0732">Signal</keyword>
<feature type="signal peptide" evidence="2">
    <location>
        <begin position="1"/>
        <end position="30"/>
    </location>
</feature>
<feature type="compositionally biased region" description="Acidic residues" evidence="1">
    <location>
        <begin position="171"/>
        <end position="187"/>
    </location>
</feature>
<evidence type="ECO:0000256" key="1">
    <source>
        <dbReference type="SAM" id="MobiDB-lite"/>
    </source>
</evidence>
<sequence length="1275" mass="142914">MSETHDTHKDKFTMQILLLCLLACCALVTGEVNFKVNDEIAPLDGKDSPLLLNDESADADDEEDETIENIVVTGPGSKDEEEQLDEKYELTPIQLNKVDDEEEDEEALVDNDKEGEEENEELYSDVEDEPLRDLTEVATQHHDAQQGSNEIPGGVVGNYEIPGDVPQGENENTEDGDDVENEEDEDLKDLTEVAPQHKDAQQGSRKIGVPQEENRNTEDEDEEDEEDENDEDDLDDEVIFEDEQSDPLFIPGVRIPPPRIPAPRIPAPRIRIPLPRIPAPRIPAPRIPAPRIPAPRIPAPRIPAPRIPRIPAPRIPRIPVPRIPRIPIPRIPRIPHIPGIPPIPSIPPPRLPGVPNIPGFPNPTGIFNKGIRVVSKGAKVAVGKFKHVKKVIRTVDKEFKKVDWKGVANQMGRYAKDTFTFLNCAFPQISSLISGCTRDLINSAASCKQKETCHIAFGGPSSTCLRFDRRQTYSKKYGAVTVSGVSNAHVGFGFKAYFNTGKIQIKFYGGIDLMPKIELKLNKNYKKNYKKRIDLIKRPVRIFKKIITIVIGNVPVPVIIEVTAQPVAEFKLNAQASGTFTAALTLQEAAKLALDHLTIEYDPSTGRPRVFARASQNLNNLKLKPILSLDATAQVTATFQIGVEIVFKINGIPFKTFPNFEVKLQGNAKLKANLGSQCVEGGLSLKTAFNLGVVPDIQALTSVADNFEAGCTGMVDNLCMMNPATTVLKCISSKADVCQYARNGCSEMAAQLAKIPNPIQDNPLKAVFKLFDGPSIPNLNLGGALKYCVPKNTNPTVPKNHITIKKNREFMTRSTLLRGYSLTFEIKPISVLPGWRSVLHGTIGGDHGKYGDRIPGIWFHHSTQHALWICSAVNGNSNRCVKTGQLPLSQYTQITVQQIQKVDLKYYYQIFVDSSKILDIVNNQPAVFNNVKYFVGDLWYEPSNAHLRNINLEMFPHNQGFSPVKRNTLLFTKPTLNRGWTLSLQIRPLGKCSGWCNIFHASIGSDNSAYGDRVPALWFWSGTTDLHICSAVSGNKDYCTRSKSLPINKDTLVVIQNVQSPKDFKYYYQVFVDGVLIRNVVNTDPRVFTNVKYYGSDNWHKNANAMIKNVKLEMHPHNLGYSTVRRNRLIRTVPILKRGWSLAMEIRPTGKVHGWSNIFHATIGRDGARVGDRIPGIWFHSNTNKLHVCTGIDHVANWCYNSPQLPLNYPSQLVVQQIQNPHDKKYYYSIMLNGKQVYIKVNHFPRIFHNVKYYLGDNWYNPAKAWVRKIRLEMY</sequence>
<feature type="chain" id="PRO_5029786836" evidence="2">
    <location>
        <begin position="31"/>
        <end position="1275"/>
    </location>
</feature>
<name>A0A7M5UN46_9CNID</name>
<feature type="region of interest" description="Disordered" evidence="1">
    <location>
        <begin position="285"/>
        <end position="310"/>
    </location>
</feature>
<proteinExistence type="predicted"/>
<dbReference type="RefSeq" id="XP_066914472.1">
    <property type="nucleotide sequence ID" value="XM_067058371.1"/>
</dbReference>
<feature type="region of interest" description="Disordered" evidence="1">
    <location>
        <begin position="43"/>
        <end position="236"/>
    </location>
</feature>
<feature type="compositionally biased region" description="Acidic residues" evidence="1">
    <location>
        <begin position="99"/>
        <end position="128"/>
    </location>
</feature>
<evidence type="ECO:0000313" key="4">
    <source>
        <dbReference type="Proteomes" id="UP000594262"/>
    </source>
</evidence>
<reference evidence="3" key="1">
    <citation type="submission" date="2021-01" db="UniProtKB">
        <authorList>
            <consortium name="EnsemblMetazoa"/>
        </authorList>
    </citation>
    <scope>IDENTIFICATION</scope>
</reference>
<dbReference type="EnsemblMetazoa" id="CLYHEMT001843.1">
    <property type="protein sequence ID" value="CLYHEMP001843.1"/>
    <property type="gene ID" value="CLYHEMG001843"/>
</dbReference>
<protein>
    <submittedName>
        <fullName evidence="3">Uncharacterized protein</fullName>
    </submittedName>
</protein>
<dbReference type="AlphaFoldDB" id="A0A7M5UN46"/>
<dbReference type="OrthoDB" id="2120109at2759"/>
<feature type="compositionally biased region" description="Acidic residues" evidence="1">
    <location>
        <begin position="55"/>
        <end position="67"/>
    </location>
</feature>
<dbReference type="Proteomes" id="UP000594262">
    <property type="component" value="Unplaced"/>
</dbReference>
<keyword evidence="4" id="KW-1185">Reference proteome</keyword>
<evidence type="ECO:0000313" key="3">
    <source>
        <dbReference type="EnsemblMetazoa" id="CLYHEMP001843.1"/>
    </source>
</evidence>
<dbReference type="GeneID" id="136801715"/>
<feature type="compositionally biased region" description="Acidic residues" evidence="1">
    <location>
        <begin position="218"/>
        <end position="236"/>
    </location>
</feature>
<evidence type="ECO:0000256" key="2">
    <source>
        <dbReference type="SAM" id="SignalP"/>
    </source>
</evidence>